<reference evidence="2 3" key="1">
    <citation type="submission" date="2015-09" db="EMBL/GenBank/DDBJ databases">
        <title>Host preference determinants of Valsa canker pathogens revealed by comparative genomics.</title>
        <authorList>
            <person name="Yin Z."/>
            <person name="Huang L."/>
        </authorList>
    </citation>
    <scope>NUCLEOTIDE SEQUENCE [LARGE SCALE GENOMIC DNA]</scope>
    <source>
        <strain evidence="2 3">YSFL</strain>
    </source>
</reference>
<dbReference type="OrthoDB" id="271448at2759"/>
<protein>
    <recommendedName>
        <fullName evidence="4">Apple domain-containing protein</fullName>
    </recommendedName>
</protein>
<dbReference type="EMBL" id="LJZO01000007">
    <property type="protein sequence ID" value="ROW01046.1"/>
    <property type="molecule type" value="Genomic_DNA"/>
</dbReference>
<organism evidence="2 3">
    <name type="scientific">Cytospora chrysosperma</name>
    <name type="common">Cytospora canker fungus</name>
    <name type="synonym">Sphaeria chrysosperma</name>
    <dbReference type="NCBI Taxonomy" id="252740"/>
    <lineage>
        <taxon>Eukaryota</taxon>
        <taxon>Fungi</taxon>
        <taxon>Dikarya</taxon>
        <taxon>Ascomycota</taxon>
        <taxon>Pezizomycotina</taxon>
        <taxon>Sordariomycetes</taxon>
        <taxon>Sordariomycetidae</taxon>
        <taxon>Diaporthales</taxon>
        <taxon>Cytosporaceae</taxon>
        <taxon>Cytospora</taxon>
    </lineage>
</organism>
<feature type="chain" id="PRO_5018997533" description="Apple domain-containing protein" evidence="1">
    <location>
        <begin position="21"/>
        <end position="187"/>
    </location>
</feature>
<evidence type="ECO:0008006" key="4">
    <source>
        <dbReference type="Google" id="ProtNLM"/>
    </source>
</evidence>
<keyword evidence="1" id="KW-0732">Signal</keyword>
<dbReference type="PANTHER" id="PTHR36578:SF1">
    <property type="entry name" value="APPLE DOMAIN-CONTAINING PROTEIN"/>
    <property type="match status" value="1"/>
</dbReference>
<keyword evidence="3" id="KW-1185">Reference proteome</keyword>
<evidence type="ECO:0000313" key="3">
    <source>
        <dbReference type="Proteomes" id="UP000284375"/>
    </source>
</evidence>
<accession>A0A423WCF5</accession>
<dbReference type="Proteomes" id="UP000284375">
    <property type="component" value="Unassembled WGS sequence"/>
</dbReference>
<sequence length="187" mass="19485">MRYIFVAVTALAALFSGATAGPSEVEAAALVPNACTSDMPAGLGPTVVGSPDTPAAFLNYAGFANDATSTTVLAGYTNVANNQKAWAEKTTTTSMGWLNLANYDVTGCGTYCNNTAGCLSFDIFYQRSPTLAPSFNSSCPNPPSMTSVMCWIYSTAMTPADLVNTGETRGQFQVVIAGSNLFNKIVP</sequence>
<comment type="caution">
    <text evidence="2">The sequence shown here is derived from an EMBL/GenBank/DDBJ whole genome shotgun (WGS) entry which is preliminary data.</text>
</comment>
<proteinExistence type="predicted"/>
<gene>
    <name evidence="2" type="ORF">VSDG_02788</name>
</gene>
<dbReference type="AlphaFoldDB" id="A0A423WCF5"/>
<dbReference type="PANTHER" id="PTHR36578">
    <property type="entry name" value="CHROMOSOME 15, WHOLE GENOME SHOTGUN SEQUENCE"/>
    <property type="match status" value="1"/>
</dbReference>
<evidence type="ECO:0000256" key="1">
    <source>
        <dbReference type="SAM" id="SignalP"/>
    </source>
</evidence>
<feature type="signal peptide" evidence="1">
    <location>
        <begin position="1"/>
        <end position="20"/>
    </location>
</feature>
<dbReference type="STRING" id="252740.A0A423WCF5"/>
<evidence type="ECO:0000313" key="2">
    <source>
        <dbReference type="EMBL" id="ROW01046.1"/>
    </source>
</evidence>
<name>A0A423WCF5_CYTCH</name>